<dbReference type="EMBL" id="VXLD01000002">
    <property type="protein sequence ID" value="KAB1858243.1"/>
    <property type="molecule type" value="Genomic_DNA"/>
</dbReference>
<accession>A0A5N4WRB1</accession>
<evidence type="ECO:0000313" key="2">
    <source>
        <dbReference type="EMBL" id="KAB1858243.1"/>
    </source>
</evidence>
<evidence type="ECO:0000256" key="1">
    <source>
        <dbReference type="SAM" id="SignalP"/>
    </source>
</evidence>
<feature type="signal peptide" evidence="1">
    <location>
        <begin position="1"/>
        <end position="18"/>
    </location>
</feature>
<dbReference type="PROSITE" id="PS51257">
    <property type="entry name" value="PROKAR_LIPOPROTEIN"/>
    <property type="match status" value="1"/>
</dbReference>
<proteinExistence type="predicted"/>
<feature type="chain" id="PRO_5024466335" description="Lipoprotein" evidence="1">
    <location>
        <begin position="19"/>
        <end position="63"/>
    </location>
</feature>
<name>A0A5N4WRB1_9GAMM</name>
<reference evidence="2 3" key="1">
    <citation type="submission" date="2019-09" db="EMBL/GenBank/DDBJ databases">
        <title>Draft genome sequence of Acinetobacter tandoii W4-4-4 isolated from environmental water sample.</title>
        <authorList>
            <person name="Wee S.K."/>
            <person name="Yan B."/>
            <person name="Mustaffa S.B."/>
            <person name="Yap E.P.H."/>
        </authorList>
    </citation>
    <scope>NUCLEOTIDE SEQUENCE [LARGE SCALE GENOMIC DNA]</scope>
    <source>
        <strain evidence="2 3">W4-4-4</strain>
    </source>
</reference>
<comment type="caution">
    <text evidence="2">The sequence shown here is derived from an EMBL/GenBank/DDBJ whole genome shotgun (WGS) entry which is preliminary data.</text>
</comment>
<organism evidence="2 3">
    <name type="scientific">Acinetobacter tandoii</name>
    <dbReference type="NCBI Taxonomy" id="202954"/>
    <lineage>
        <taxon>Bacteria</taxon>
        <taxon>Pseudomonadati</taxon>
        <taxon>Pseudomonadota</taxon>
        <taxon>Gammaproteobacteria</taxon>
        <taxon>Moraxellales</taxon>
        <taxon>Moraxellaceae</taxon>
        <taxon>Acinetobacter</taxon>
    </lineage>
</organism>
<protein>
    <recommendedName>
        <fullName evidence="4">Lipoprotein</fullName>
    </recommendedName>
</protein>
<evidence type="ECO:0008006" key="4">
    <source>
        <dbReference type="Google" id="ProtNLM"/>
    </source>
</evidence>
<sequence length="63" mass="6896">MNKISLILICIMAGLLTACDAKDDLNKPQTMVRTMVIGGVPVADHDYKSMARDQTSHVDHSQP</sequence>
<gene>
    <name evidence="2" type="ORF">F4W09_05825</name>
</gene>
<keyword evidence="1" id="KW-0732">Signal</keyword>
<dbReference type="NCBIfam" id="NF038215">
    <property type="entry name" value="acineto_lipo_PV"/>
    <property type="match status" value="1"/>
</dbReference>
<dbReference type="AlphaFoldDB" id="A0A5N4WRB1"/>
<dbReference type="Proteomes" id="UP000325788">
    <property type="component" value="Unassembled WGS sequence"/>
</dbReference>
<evidence type="ECO:0000313" key="3">
    <source>
        <dbReference type="Proteomes" id="UP000325788"/>
    </source>
</evidence>
<dbReference type="RefSeq" id="WP_044740934.1">
    <property type="nucleotide sequence ID" value="NZ_JBBCMB010000003.1"/>
</dbReference>